<dbReference type="PANTHER" id="PTHR26379">
    <property type="entry name" value="BTB/POZ AND MATH DOMAIN-CONTAINING PROTEIN 1"/>
    <property type="match status" value="1"/>
</dbReference>
<dbReference type="InterPro" id="IPR011333">
    <property type="entry name" value="SKP1/BTB/POZ_sf"/>
</dbReference>
<accession>M8BG02</accession>
<dbReference type="Pfam" id="PF22486">
    <property type="entry name" value="MATH_2"/>
    <property type="match status" value="1"/>
</dbReference>
<dbReference type="InterPro" id="IPR002083">
    <property type="entry name" value="MATH/TRAF_dom"/>
</dbReference>
<dbReference type="SUPFAM" id="SSF54695">
    <property type="entry name" value="POZ domain"/>
    <property type="match status" value="1"/>
</dbReference>
<evidence type="ECO:0000313" key="2">
    <source>
        <dbReference type="EnsemblPlants" id="EMT05663"/>
    </source>
</evidence>
<reference evidence="2" key="1">
    <citation type="submission" date="2015-06" db="UniProtKB">
        <authorList>
            <consortium name="EnsemblPlants"/>
        </authorList>
    </citation>
    <scope>IDENTIFICATION</scope>
</reference>
<dbReference type="AlphaFoldDB" id="M8BG02"/>
<dbReference type="InterPro" id="IPR008974">
    <property type="entry name" value="TRAF-like"/>
</dbReference>
<proteinExistence type="predicted"/>
<dbReference type="SUPFAM" id="SSF49599">
    <property type="entry name" value="TRAF domain-like"/>
    <property type="match status" value="1"/>
</dbReference>
<dbReference type="GO" id="GO:0016567">
    <property type="term" value="P:protein ubiquitination"/>
    <property type="evidence" value="ECO:0007669"/>
    <property type="project" value="InterPro"/>
</dbReference>
<dbReference type="SMART" id="SM00061">
    <property type="entry name" value="MATH"/>
    <property type="match status" value="1"/>
</dbReference>
<dbReference type="PANTHER" id="PTHR26379:SF515">
    <property type="entry name" value="BTB DOMAIN-CONTAINING PROTEIN"/>
    <property type="match status" value="1"/>
</dbReference>
<dbReference type="Gene3D" id="3.30.710.10">
    <property type="entry name" value="Potassium Channel Kv1.1, Chain A"/>
    <property type="match status" value="1"/>
</dbReference>
<dbReference type="InterPro" id="IPR045005">
    <property type="entry name" value="BPM1-6"/>
</dbReference>
<organism evidence="2">
    <name type="scientific">Aegilops tauschii</name>
    <name type="common">Tausch's goatgrass</name>
    <name type="synonym">Aegilops squarrosa</name>
    <dbReference type="NCBI Taxonomy" id="37682"/>
    <lineage>
        <taxon>Eukaryota</taxon>
        <taxon>Viridiplantae</taxon>
        <taxon>Streptophyta</taxon>
        <taxon>Embryophyta</taxon>
        <taxon>Tracheophyta</taxon>
        <taxon>Spermatophyta</taxon>
        <taxon>Magnoliopsida</taxon>
        <taxon>Liliopsida</taxon>
        <taxon>Poales</taxon>
        <taxon>Poaceae</taxon>
        <taxon>BOP clade</taxon>
        <taxon>Pooideae</taxon>
        <taxon>Triticodae</taxon>
        <taxon>Triticeae</taxon>
        <taxon>Triticinae</taxon>
        <taxon>Aegilops</taxon>
    </lineage>
</organism>
<comment type="pathway">
    <text evidence="1">Protein modification; protein ubiquitination.</text>
</comment>
<name>M8BG02_AEGTA</name>
<protein>
    <submittedName>
        <fullName evidence="2">Protein roadkill</fullName>
    </submittedName>
</protein>
<dbReference type="PROSITE" id="PS50144">
    <property type="entry name" value="MATH"/>
    <property type="match status" value="1"/>
</dbReference>
<dbReference type="EnsemblPlants" id="EMT05663">
    <property type="protein sequence ID" value="EMT05663"/>
    <property type="gene ID" value="F775_20502"/>
</dbReference>
<dbReference type="CDD" id="cd00121">
    <property type="entry name" value="MATH"/>
    <property type="match status" value="1"/>
</dbReference>
<sequence length="191" mass="20964">MTHNFEVTDFSLLEGAGAGSFAASSAFTVGGYEWELKLYPDGWKAEDKSAWVSIFLSLRKGEVGASGVKTRFTFSLLDQHGRASKLVSVDRSATSTFKSTGNYCGFDKFVDKSKLRRLLDLSKDSFTIKCVLTVVKEHRTKDVRTAIVVPLPQSSLHKHFLDMLKGGEGADVTFTVGSQSFLAHRCVLAID</sequence>
<dbReference type="Gene3D" id="2.60.210.10">
    <property type="entry name" value="Apoptosis, Tumor Necrosis Factor Receptor Associated Protein 2, Chain A"/>
    <property type="match status" value="1"/>
</dbReference>
<evidence type="ECO:0000256" key="1">
    <source>
        <dbReference type="ARBA" id="ARBA00004906"/>
    </source>
</evidence>